<dbReference type="InterPro" id="IPR053137">
    <property type="entry name" value="NLR-like"/>
</dbReference>
<evidence type="ECO:0008006" key="2">
    <source>
        <dbReference type="Google" id="ProtNLM"/>
    </source>
</evidence>
<name>A0A0B7KSK7_BIOOC</name>
<sequence length="98" mass="11315">MTEKLGEDHPHTLKCIGSLATAYRNHGRYQAAQDLLDEVVKTWNRSPGIEHPGILSSMEKLALVLMEQGQYQESEKLLKQVIETQSPRETSYNFHLYW</sequence>
<reference evidence="1" key="1">
    <citation type="submission" date="2015-01" db="EMBL/GenBank/DDBJ databases">
        <authorList>
            <person name="Durling Mikael"/>
        </authorList>
    </citation>
    <scope>NUCLEOTIDE SEQUENCE</scope>
</reference>
<protein>
    <recommendedName>
        <fullName evidence="2">Kinesin light chain</fullName>
    </recommendedName>
</protein>
<dbReference type="PANTHER" id="PTHR46082">
    <property type="entry name" value="ATP/GTP-BINDING PROTEIN-RELATED"/>
    <property type="match status" value="1"/>
</dbReference>
<dbReference type="AlphaFoldDB" id="A0A0B7KSK7"/>
<dbReference type="SUPFAM" id="SSF48452">
    <property type="entry name" value="TPR-like"/>
    <property type="match status" value="1"/>
</dbReference>
<gene>
    <name evidence="1" type="ORF">BN869_000013854_1</name>
</gene>
<dbReference type="EMBL" id="CDPU01000149">
    <property type="protein sequence ID" value="CEO57796.1"/>
    <property type="molecule type" value="Genomic_DNA"/>
</dbReference>
<accession>A0A0B7KSK7</accession>
<dbReference type="Gene3D" id="1.25.40.10">
    <property type="entry name" value="Tetratricopeptide repeat domain"/>
    <property type="match status" value="1"/>
</dbReference>
<dbReference type="InterPro" id="IPR011990">
    <property type="entry name" value="TPR-like_helical_dom_sf"/>
</dbReference>
<evidence type="ECO:0000313" key="1">
    <source>
        <dbReference type="EMBL" id="CEO57796.1"/>
    </source>
</evidence>
<proteinExistence type="predicted"/>
<organism evidence="1">
    <name type="scientific">Bionectria ochroleuca</name>
    <name type="common">Gliocladium roseum</name>
    <dbReference type="NCBI Taxonomy" id="29856"/>
    <lineage>
        <taxon>Eukaryota</taxon>
        <taxon>Fungi</taxon>
        <taxon>Dikarya</taxon>
        <taxon>Ascomycota</taxon>
        <taxon>Pezizomycotina</taxon>
        <taxon>Sordariomycetes</taxon>
        <taxon>Hypocreomycetidae</taxon>
        <taxon>Hypocreales</taxon>
        <taxon>Bionectriaceae</taxon>
        <taxon>Clonostachys</taxon>
    </lineage>
</organism>
<dbReference type="PANTHER" id="PTHR46082:SF6">
    <property type="entry name" value="AAA+ ATPASE DOMAIN-CONTAINING PROTEIN-RELATED"/>
    <property type="match status" value="1"/>
</dbReference>
<dbReference type="Pfam" id="PF13424">
    <property type="entry name" value="TPR_12"/>
    <property type="match status" value="1"/>
</dbReference>